<keyword evidence="3" id="KW-1185">Reference proteome</keyword>
<dbReference type="Proteomes" id="UP001583172">
    <property type="component" value="Unassembled WGS sequence"/>
</dbReference>
<protein>
    <submittedName>
        <fullName evidence="2">Uncharacterized protein</fullName>
    </submittedName>
</protein>
<accession>A0ABR3VDV6</accession>
<sequence>MFKTTIRTGAWRPRLRVPYHFPKFRGYATMQERVALSNERQWQIAAVAVTIPGLMYLRGGSSRRPEISQSNMTQRMQQVPGKVQAKVQESPMAQQAVRTITQTAPKQQFEAAVEKTEEMIDKTKEAAKEMLASAGGGGSASAASESSSGESSGVATPASESQGQSEAQAKAPEDTAARYLGIVTD</sequence>
<evidence type="ECO:0000256" key="1">
    <source>
        <dbReference type="SAM" id="MobiDB-lite"/>
    </source>
</evidence>
<feature type="compositionally biased region" description="Polar residues" evidence="1">
    <location>
        <begin position="158"/>
        <end position="167"/>
    </location>
</feature>
<proteinExistence type="predicted"/>
<organism evidence="2 3">
    <name type="scientific">Humicola insolens</name>
    <name type="common">Soft-rot fungus</name>
    <dbReference type="NCBI Taxonomy" id="85995"/>
    <lineage>
        <taxon>Eukaryota</taxon>
        <taxon>Fungi</taxon>
        <taxon>Dikarya</taxon>
        <taxon>Ascomycota</taxon>
        <taxon>Pezizomycotina</taxon>
        <taxon>Sordariomycetes</taxon>
        <taxon>Sordariomycetidae</taxon>
        <taxon>Sordariales</taxon>
        <taxon>Chaetomiaceae</taxon>
        <taxon>Mycothermus</taxon>
    </lineage>
</organism>
<comment type="caution">
    <text evidence="2">The sequence shown here is derived from an EMBL/GenBank/DDBJ whole genome shotgun (WGS) entry which is preliminary data.</text>
</comment>
<evidence type="ECO:0000313" key="2">
    <source>
        <dbReference type="EMBL" id="KAL1840053.1"/>
    </source>
</evidence>
<feature type="region of interest" description="Disordered" evidence="1">
    <location>
        <begin position="129"/>
        <end position="185"/>
    </location>
</feature>
<gene>
    <name evidence="2" type="ORF">VTJ49DRAFT_829</name>
</gene>
<name>A0ABR3VDV6_HUMIN</name>
<reference evidence="2 3" key="1">
    <citation type="journal article" date="2024" name="Commun. Biol.">
        <title>Comparative genomic analysis of thermophilic fungi reveals convergent evolutionary adaptations and gene losses.</title>
        <authorList>
            <person name="Steindorff A.S."/>
            <person name="Aguilar-Pontes M.V."/>
            <person name="Robinson A.J."/>
            <person name="Andreopoulos B."/>
            <person name="LaButti K."/>
            <person name="Kuo A."/>
            <person name="Mondo S."/>
            <person name="Riley R."/>
            <person name="Otillar R."/>
            <person name="Haridas S."/>
            <person name="Lipzen A."/>
            <person name="Grimwood J."/>
            <person name="Schmutz J."/>
            <person name="Clum A."/>
            <person name="Reid I.D."/>
            <person name="Moisan M.C."/>
            <person name="Butler G."/>
            <person name="Nguyen T.T.M."/>
            <person name="Dewar K."/>
            <person name="Conant G."/>
            <person name="Drula E."/>
            <person name="Henrissat B."/>
            <person name="Hansel C."/>
            <person name="Singer S."/>
            <person name="Hutchinson M.I."/>
            <person name="de Vries R.P."/>
            <person name="Natvig D.O."/>
            <person name="Powell A.J."/>
            <person name="Tsang A."/>
            <person name="Grigoriev I.V."/>
        </authorList>
    </citation>
    <scope>NUCLEOTIDE SEQUENCE [LARGE SCALE GENOMIC DNA]</scope>
    <source>
        <strain evidence="2 3">CBS 620.91</strain>
    </source>
</reference>
<feature type="compositionally biased region" description="Low complexity" evidence="1">
    <location>
        <begin position="140"/>
        <end position="153"/>
    </location>
</feature>
<evidence type="ECO:0000313" key="3">
    <source>
        <dbReference type="Proteomes" id="UP001583172"/>
    </source>
</evidence>
<dbReference type="EMBL" id="JAZGSY010000129">
    <property type="protein sequence ID" value="KAL1840053.1"/>
    <property type="molecule type" value="Genomic_DNA"/>
</dbReference>